<dbReference type="EMBL" id="CP090958">
    <property type="protein sequence ID" value="WGW13684.1"/>
    <property type="molecule type" value="Genomic_DNA"/>
</dbReference>
<dbReference type="InterPro" id="IPR051531">
    <property type="entry name" value="N-acetyltransferase"/>
</dbReference>
<gene>
    <name evidence="2" type="ORF">LWF01_07980</name>
</gene>
<dbReference type="Pfam" id="PF13302">
    <property type="entry name" value="Acetyltransf_3"/>
    <property type="match status" value="1"/>
</dbReference>
<feature type="domain" description="N-acetyltransferase" evidence="1">
    <location>
        <begin position="20"/>
        <end position="168"/>
    </location>
</feature>
<protein>
    <submittedName>
        <fullName evidence="2">GNAT family N-acetyltransferase</fullName>
    </submittedName>
</protein>
<dbReference type="PROSITE" id="PS51186">
    <property type="entry name" value="GNAT"/>
    <property type="match status" value="1"/>
</dbReference>
<dbReference type="InterPro" id="IPR000182">
    <property type="entry name" value="GNAT_dom"/>
</dbReference>
<dbReference type="Gene3D" id="3.40.630.30">
    <property type="match status" value="1"/>
</dbReference>
<dbReference type="PANTHER" id="PTHR43792:SF1">
    <property type="entry name" value="N-ACETYLTRANSFERASE DOMAIN-CONTAINING PROTEIN"/>
    <property type="match status" value="1"/>
</dbReference>
<sequence length="168" mass="19328">MPTPCIIPMSFALQTERLTLSMWEVDDAVWYRQLLAERGATRPTVKAARAKLRDLRNRADESGISLLTIRRRAEGDFIGYCGLIVGRSSWEEPEIAYELFRHAHRKGYATEAAAAILDAAIATHRRRLWSTVRAWNAASFRVLDKLGFERRHSTWDDRGELVWSVRDL</sequence>
<keyword evidence="3" id="KW-1185">Reference proteome</keyword>
<evidence type="ECO:0000313" key="3">
    <source>
        <dbReference type="Proteomes" id="UP001209083"/>
    </source>
</evidence>
<dbReference type="PANTHER" id="PTHR43792">
    <property type="entry name" value="GNAT FAMILY, PUTATIVE (AFU_ORTHOLOGUE AFUA_3G00765)-RELATED-RELATED"/>
    <property type="match status" value="1"/>
</dbReference>
<evidence type="ECO:0000313" key="2">
    <source>
        <dbReference type="EMBL" id="WGW13684.1"/>
    </source>
</evidence>
<dbReference type="RefSeq" id="WP_349640507.1">
    <property type="nucleotide sequence ID" value="NZ_CP090958.1"/>
</dbReference>
<dbReference type="InterPro" id="IPR016181">
    <property type="entry name" value="Acyl_CoA_acyltransferase"/>
</dbReference>
<dbReference type="Proteomes" id="UP001209083">
    <property type="component" value="Chromosome"/>
</dbReference>
<organism evidence="2 3">
    <name type="scientific">Saxibacter everestensis</name>
    <dbReference type="NCBI Taxonomy" id="2909229"/>
    <lineage>
        <taxon>Bacteria</taxon>
        <taxon>Bacillati</taxon>
        <taxon>Actinomycetota</taxon>
        <taxon>Actinomycetes</taxon>
        <taxon>Micrococcales</taxon>
        <taxon>Brevibacteriaceae</taxon>
        <taxon>Saxibacter</taxon>
    </lineage>
</organism>
<reference evidence="2 3" key="1">
    <citation type="submission" date="2023-05" db="EMBL/GenBank/DDBJ databases">
        <title>Lithophilousrod everest ZFBP1038 complete genpme.</title>
        <authorList>
            <person name="Tian M."/>
        </authorList>
    </citation>
    <scope>NUCLEOTIDE SEQUENCE [LARGE SCALE GENOMIC DNA]</scope>
    <source>
        <strain evidence="2 3">ZFBP1038</strain>
    </source>
</reference>
<proteinExistence type="predicted"/>
<dbReference type="SUPFAM" id="SSF55729">
    <property type="entry name" value="Acyl-CoA N-acyltransferases (Nat)"/>
    <property type="match status" value="1"/>
</dbReference>
<accession>A0ABY8QXE1</accession>
<name>A0ABY8QXE1_9MICO</name>
<evidence type="ECO:0000259" key="1">
    <source>
        <dbReference type="PROSITE" id="PS51186"/>
    </source>
</evidence>